<comment type="similarity">
    <text evidence="2">Belongs to the BBP/SF1 family.</text>
</comment>
<keyword evidence="6" id="KW-0862">Zinc</keyword>
<feature type="compositionally biased region" description="Low complexity" evidence="12">
    <location>
        <begin position="789"/>
        <end position="806"/>
    </location>
</feature>
<dbReference type="InterPro" id="IPR001878">
    <property type="entry name" value="Znf_CCHC"/>
</dbReference>
<feature type="region of interest" description="Disordered" evidence="12">
    <location>
        <begin position="716"/>
        <end position="736"/>
    </location>
</feature>
<keyword evidence="9" id="KW-0539">Nucleus</keyword>
<dbReference type="Gene3D" id="3.30.1370.10">
    <property type="entry name" value="K Homology domain, type 1"/>
    <property type="match status" value="1"/>
</dbReference>
<sequence>MLFFQTSGEVCVNYPLNSNRQLGRWAGPTNQQALIQPEPEPPSLGQQQQARSVSASGYTNCKHSFMHSCYWFTHYINPPNASFSQVQFRNFQNIHLRLSPTNARAQHNSLDPSLAVTKESQSMESTVESNPQYQTLDFNQNPPLPQDTLDHDSQNPPKTLAPPDAQNPQPASENGHDKNNENSCNNNNDVAAADYIKQKPLLSENGLTNTHSGTDKDQSGGEEETSSRRRRRSRWDPPPSESGGTEGNGDSGSGTRKRRSRWADDEPKPVIQLPDFMKDFTGGIEFDPEIQALNSRLLEISRILQSGLPLDDRPEGQRSPSPEPIYDNMGIRINTREYRARERLNKERQEIISQIIKRNPAFKPPADYRPPKLQKKLYIPMKEYPGYNFIGLIIGPRGNTQKRMERETGAKIVIRGKGSVKEGRLQQKRDLKPDPSENEDLHVLVEAETQESLEGAAAMVEKLLQPVDEVLNEHKRQQLRELAALNGTIRDEEYCRLCGEPGHRQYACPSRTSTFKSDVLCKICGDGGHPTIDCPVKGTTGKKMDDEYQNFLAELGGTLPESASKQSTTLALGPGSGSSGSNPPWANNSGSSGTPGHPGLGSNGAKPIKELDDTNLYIGYLPPTLDDDGLIRLFSTFGDIVMAKVIKDRVTGMSKGYGFVKYADIQMANNAIASMNGYRLEGRTIAVRVAGKPPQPTVPPGPPTSTMPTYPVSAPPVGGYPSQQYAPGGPLPNPPAASYTGAPVPWGPPVPPPYAPYAPPPPGSTMYPPIPGQPMPPYGVQYPPPVQTAPPGALTAPPGAPTQTATSSEAQQHSFPPGVQSESSSSAPAASANMYGSSMAPMPPNVQPAYATAPLGYSPYYNAVPPPPPPAPVSAVDHSQNLGNVPWATNPPVQPPVSSAEKSNYGADAEYEKFMAEMK</sequence>
<feature type="domain" description="CCHC-type" evidence="14">
    <location>
        <begin position="495"/>
        <end position="510"/>
    </location>
</feature>
<dbReference type="GO" id="GO:0008270">
    <property type="term" value="F:zinc ion binding"/>
    <property type="evidence" value="ECO:0007669"/>
    <property type="project" value="UniProtKB-KW"/>
</dbReference>
<feature type="compositionally biased region" description="Pro residues" evidence="12">
    <location>
        <begin position="778"/>
        <end position="788"/>
    </location>
</feature>
<keyword evidence="7 11" id="KW-0694">RNA-binding</keyword>
<evidence type="ECO:0000313" key="15">
    <source>
        <dbReference type="EMBL" id="GAY62560.1"/>
    </source>
</evidence>
<evidence type="ECO:0000256" key="5">
    <source>
        <dbReference type="ARBA" id="ARBA00022771"/>
    </source>
</evidence>
<evidence type="ECO:0000256" key="12">
    <source>
        <dbReference type="SAM" id="MobiDB-lite"/>
    </source>
</evidence>
<dbReference type="AlphaFoldDB" id="A0A2H5QD48"/>
<dbReference type="GO" id="GO:0005634">
    <property type="term" value="C:nucleus"/>
    <property type="evidence" value="ECO:0007669"/>
    <property type="project" value="UniProtKB-SubCell"/>
</dbReference>
<dbReference type="PROSITE" id="PS50102">
    <property type="entry name" value="RRM"/>
    <property type="match status" value="1"/>
</dbReference>
<evidence type="ECO:0000256" key="8">
    <source>
        <dbReference type="ARBA" id="ARBA00023187"/>
    </source>
</evidence>
<evidence type="ECO:0000256" key="2">
    <source>
        <dbReference type="ARBA" id="ARBA00010382"/>
    </source>
</evidence>
<keyword evidence="8" id="KW-0508">mRNA splicing</keyword>
<dbReference type="InterPro" id="IPR036875">
    <property type="entry name" value="Znf_CCHC_sf"/>
</dbReference>
<evidence type="ECO:0000256" key="3">
    <source>
        <dbReference type="ARBA" id="ARBA00022664"/>
    </source>
</evidence>
<dbReference type="SUPFAM" id="SSF57756">
    <property type="entry name" value="Retrovirus zinc finger-like domains"/>
    <property type="match status" value="1"/>
</dbReference>
<feature type="region of interest" description="Disordered" evidence="12">
    <location>
        <begin position="116"/>
        <end position="188"/>
    </location>
</feature>
<keyword evidence="3" id="KW-0507">mRNA processing</keyword>
<feature type="compositionally biased region" description="Low complexity" evidence="12">
    <location>
        <begin position="579"/>
        <end position="592"/>
    </location>
</feature>
<feature type="region of interest" description="Disordered" evidence="12">
    <location>
        <begin position="562"/>
        <end position="606"/>
    </location>
</feature>
<dbReference type="InterPro" id="IPR035979">
    <property type="entry name" value="RBD_domain_sf"/>
</dbReference>
<dbReference type="InterPro" id="IPR036612">
    <property type="entry name" value="KH_dom_type_1_sf"/>
</dbReference>
<keyword evidence="5 10" id="KW-0863">Zinc-finger</keyword>
<feature type="region of interest" description="Disordered" evidence="12">
    <location>
        <begin position="308"/>
        <end position="327"/>
    </location>
</feature>
<keyword evidence="16" id="KW-1185">Reference proteome</keyword>
<dbReference type="InterPro" id="IPR047086">
    <property type="entry name" value="SF1-HH_sf"/>
</dbReference>
<evidence type="ECO:0000256" key="4">
    <source>
        <dbReference type="ARBA" id="ARBA00022723"/>
    </source>
</evidence>
<keyword evidence="4" id="KW-0479">Metal-binding</keyword>
<evidence type="ECO:0000256" key="1">
    <source>
        <dbReference type="ARBA" id="ARBA00004123"/>
    </source>
</evidence>
<dbReference type="InterPro" id="IPR004087">
    <property type="entry name" value="KH_dom"/>
</dbReference>
<proteinExistence type="inferred from homology"/>
<dbReference type="InterPro" id="IPR000504">
    <property type="entry name" value="RRM_dom"/>
</dbReference>
<name>A0A2H5QD48_CITUN</name>
<dbReference type="SUPFAM" id="SSF54928">
    <property type="entry name" value="RNA-binding domain, RBD"/>
    <property type="match status" value="1"/>
</dbReference>
<organism evidence="15 16">
    <name type="scientific">Citrus unshiu</name>
    <name type="common">Satsuma mandarin</name>
    <name type="synonym">Citrus nobilis var. unshiu</name>
    <dbReference type="NCBI Taxonomy" id="55188"/>
    <lineage>
        <taxon>Eukaryota</taxon>
        <taxon>Viridiplantae</taxon>
        <taxon>Streptophyta</taxon>
        <taxon>Embryophyta</taxon>
        <taxon>Tracheophyta</taxon>
        <taxon>Spermatophyta</taxon>
        <taxon>Magnoliopsida</taxon>
        <taxon>eudicotyledons</taxon>
        <taxon>Gunneridae</taxon>
        <taxon>Pentapetalae</taxon>
        <taxon>rosids</taxon>
        <taxon>malvids</taxon>
        <taxon>Sapindales</taxon>
        <taxon>Rutaceae</taxon>
        <taxon>Aurantioideae</taxon>
        <taxon>Citrus</taxon>
    </lineage>
</organism>
<dbReference type="SMART" id="SM00322">
    <property type="entry name" value="KH"/>
    <property type="match status" value="1"/>
</dbReference>
<protein>
    <recommendedName>
        <fullName evidence="17">Branchpoint-bridging protein</fullName>
    </recommendedName>
</protein>
<dbReference type="InterPro" id="IPR055256">
    <property type="entry name" value="KH_1_KHDC4/BBP-like"/>
</dbReference>
<accession>A0A2H5QD48</accession>
<feature type="compositionally biased region" description="Basic and acidic residues" evidence="12">
    <location>
        <begin position="419"/>
        <end position="439"/>
    </location>
</feature>
<dbReference type="FunFam" id="3.30.70.330:FF:000475">
    <property type="entry name" value="splicing factor-like protein 1"/>
    <property type="match status" value="1"/>
</dbReference>
<dbReference type="CDD" id="cd02395">
    <property type="entry name" value="KH-I_BBP"/>
    <property type="match status" value="1"/>
</dbReference>
<dbReference type="STRING" id="55188.A0A2H5QD48"/>
<evidence type="ECO:0000259" key="14">
    <source>
        <dbReference type="PROSITE" id="PS50158"/>
    </source>
</evidence>
<evidence type="ECO:0008006" key="17">
    <source>
        <dbReference type="Google" id="ProtNLM"/>
    </source>
</evidence>
<dbReference type="Gene3D" id="6.10.140.1790">
    <property type="match status" value="1"/>
</dbReference>
<dbReference type="Gene3D" id="3.30.70.330">
    <property type="match status" value="1"/>
</dbReference>
<comment type="caution">
    <text evidence="15">The sequence shown here is derived from an EMBL/GenBank/DDBJ whole genome shotgun (WGS) entry which is preliminary data.</text>
</comment>
<feature type="compositionally biased region" description="Polar residues" evidence="12">
    <location>
        <begin position="118"/>
        <end position="141"/>
    </location>
</feature>
<dbReference type="PROSITE" id="PS50084">
    <property type="entry name" value="KH_TYPE_1"/>
    <property type="match status" value="1"/>
</dbReference>
<feature type="region of interest" description="Disordered" evidence="12">
    <location>
        <begin position="204"/>
        <end position="270"/>
    </location>
</feature>
<feature type="compositionally biased region" description="Low complexity" evidence="12">
    <location>
        <begin position="821"/>
        <end position="832"/>
    </location>
</feature>
<dbReference type="InterPro" id="IPR032570">
    <property type="entry name" value="SF1-HH"/>
</dbReference>
<feature type="region of interest" description="Disordered" evidence="12">
    <location>
        <begin position="861"/>
        <end position="904"/>
    </location>
</feature>
<evidence type="ECO:0000256" key="10">
    <source>
        <dbReference type="PROSITE-ProRule" id="PRU00047"/>
    </source>
</evidence>
<evidence type="ECO:0000256" key="7">
    <source>
        <dbReference type="ARBA" id="ARBA00022884"/>
    </source>
</evidence>
<dbReference type="InterPro" id="IPR012677">
    <property type="entry name" value="Nucleotide-bd_a/b_plait_sf"/>
</dbReference>
<dbReference type="Pfam" id="PF16275">
    <property type="entry name" value="SF1-HH"/>
    <property type="match status" value="1"/>
</dbReference>
<dbReference type="SMART" id="SM00360">
    <property type="entry name" value="RRM"/>
    <property type="match status" value="1"/>
</dbReference>
<dbReference type="Gene3D" id="4.10.60.10">
    <property type="entry name" value="Zinc finger, CCHC-type"/>
    <property type="match status" value="1"/>
</dbReference>
<dbReference type="FunFam" id="3.30.1370.10:FF:000047">
    <property type="entry name" value="splicing factor-like protein 1"/>
    <property type="match status" value="1"/>
</dbReference>
<feature type="region of interest" description="Disordered" evidence="12">
    <location>
        <begin position="418"/>
        <end position="439"/>
    </location>
</feature>
<evidence type="ECO:0000256" key="11">
    <source>
        <dbReference type="PROSITE-ProRule" id="PRU00176"/>
    </source>
</evidence>
<dbReference type="Proteomes" id="UP000236630">
    <property type="component" value="Unassembled WGS sequence"/>
</dbReference>
<comment type="subcellular location">
    <subcellularLocation>
        <location evidence="1">Nucleus</location>
    </subcellularLocation>
</comment>
<evidence type="ECO:0000256" key="6">
    <source>
        <dbReference type="ARBA" id="ARBA00022833"/>
    </source>
</evidence>
<dbReference type="PROSITE" id="PS50158">
    <property type="entry name" value="ZF_CCHC"/>
    <property type="match status" value="1"/>
</dbReference>
<dbReference type="Pfam" id="PF00076">
    <property type="entry name" value="RRM_1"/>
    <property type="match status" value="1"/>
</dbReference>
<dbReference type="SUPFAM" id="SSF54791">
    <property type="entry name" value="Eukaryotic type KH-domain (KH-domain type I)"/>
    <property type="match status" value="1"/>
</dbReference>
<dbReference type="GO" id="GO:0048024">
    <property type="term" value="P:regulation of mRNA splicing, via spliceosome"/>
    <property type="evidence" value="ECO:0007669"/>
    <property type="project" value="TreeGrafter"/>
</dbReference>
<evidence type="ECO:0000256" key="9">
    <source>
        <dbReference type="ARBA" id="ARBA00023242"/>
    </source>
</evidence>
<feature type="region of interest" description="Disordered" evidence="12">
    <location>
        <begin position="778"/>
        <end position="848"/>
    </location>
</feature>
<dbReference type="GO" id="GO:0008380">
    <property type="term" value="P:RNA splicing"/>
    <property type="evidence" value="ECO:0007669"/>
    <property type="project" value="UniProtKB-KW"/>
</dbReference>
<dbReference type="PANTHER" id="PTHR11208">
    <property type="entry name" value="RNA-BINDING PROTEIN RELATED"/>
    <property type="match status" value="1"/>
</dbReference>
<dbReference type="PANTHER" id="PTHR11208:SF45">
    <property type="entry name" value="SPLICING FACTOR 1"/>
    <property type="match status" value="1"/>
</dbReference>
<feature type="region of interest" description="Disordered" evidence="12">
    <location>
        <begin position="32"/>
        <end position="51"/>
    </location>
</feature>
<dbReference type="FunFam" id="4.10.60.10:FF:000011">
    <property type="entry name" value="splicing factor 1"/>
    <property type="match status" value="1"/>
</dbReference>
<evidence type="ECO:0000313" key="16">
    <source>
        <dbReference type="Proteomes" id="UP000236630"/>
    </source>
</evidence>
<feature type="domain" description="RRM" evidence="13">
    <location>
        <begin position="614"/>
        <end position="692"/>
    </location>
</feature>
<reference evidence="15 16" key="1">
    <citation type="journal article" date="2017" name="Front. Genet.">
        <title>Draft sequencing of the heterozygous diploid genome of Satsuma (Citrus unshiu Marc.) using a hybrid assembly approach.</title>
        <authorList>
            <person name="Shimizu T."/>
            <person name="Tanizawa Y."/>
            <person name="Mochizuki T."/>
            <person name="Nagasaki H."/>
            <person name="Yoshioka T."/>
            <person name="Toyoda A."/>
            <person name="Fujiyama A."/>
            <person name="Kaminuma E."/>
            <person name="Nakamura Y."/>
        </authorList>
    </citation>
    <scope>NUCLEOTIDE SEQUENCE [LARGE SCALE GENOMIC DNA]</scope>
    <source>
        <strain evidence="16">cv. Miyagawa wase</strain>
    </source>
</reference>
<dbReference type="SMART" id="SM00343">
    <property type="entry name" value="ZnF_C2HC"/>
    <property type="match status" value="2"/>
</dbReference>
<dbReference type="Pfam" id="PF22675">
    <property type="entry name" value="KH-I_KHDC4-BBP"/>
    <property type="match status" value="1"/>
</dbReference>
<dbReference type="InterPro" id="IPR045071">
    <property type="entry name" value="BBP-like"/>
</dbReference>
<dbReference type="EMBL" id="BDQV01000311">
    <property type="protein sequence ID" value="GAY62560.1"/>
    <property type="molecule type" value="Genomic_DNA"/>
</dbReference>
<evidence type="ECO:0000259" key="13">
    <source>
        <dbReference type="PROSITE" id="PS50102"/>
    </source>
</evidence>
<dbReference type="GO" id="GO:0003729">
    <property type="term" value="F:mRNA binding"/>
    <property type="evidence" value="ECO:0007669"/>
    <property type="project" value="TreeGrafter"/>
</dbReference>
<dbReference type="GO" id="GO:0006397">
    <property type="term" value="P:mRNA processing"/>
    <property type="evidence" value="ECO:0007669"/>
    <property type="project" value="UniProtKB-KW"/>
</dbReference>
<gene>
    <name evidence="15" type="ORF">CUMW_218790</name>
</gene>